<dbReference type="SUPFAM" id="SSF51445">
    <property type="entry name" value="(Trans)glycosidases"/>
    <property type="match status" value="1"/>
</dbReference>
<dbReference type="InterPro" id="IPR017853">
    <property type="entry name" value="GH"/>
</dbReference>
<dbReference type="InterPro" id="IPR013783">
    <property type="entry name" value="Ig-like_fold"/>
</dbReference>
<comment type="subunit">
    <text evidence="10">Monomer.</text>
</comment>
<organism evidence="13 14">
    <name type="scientific">Puniceicoccus vermicola</name>
    <dbReference type="NCBI Taxonomy" id="388746"/>
    <lineage>
        <taxon>Bacteria</taxon>
        <taxon>Pseudomonadati</taxon>
        <taxon>Verrucomicrobiota</taxon>
        <taxon>Opitutia</taxon>
        <taxon>Puniceicoccales</taxon>
        <taxon>Puniceicoccaceae</taxon>
        <taxon>Puniceicoccus</taxon>
    </lineage>
</organism>
<dbReference type="EMBL" id="JACHVA010000141">
    <property type="protein sequence ID" value="MBC2604274.1"/>
    <property type="molecule type" value="Genomic_DNA"/>
</dbReference>
<keyword evidence="7 10" id="KW-0808">Transferase</keyword>
<evidence type="ECO:0000256" key="2">
    <source>
        <dbReference type="ARBA" id="ARBA00002953"/>
    </source>
</evidence>
<evidence type="ECO:0000256" key="1">
    <source>
        <dbReference type="ARBA" id="ARBA00000826"/>
    </source>
</evidence>
<dbReference type="SUPFAM" id="SSF81296">
    <property type="entry name" value="E set domains"/>
    <property type="match status" value="2"/>
</dbReference>
<dbReference type="Pfam" id="PF02806">
    <property type="entry name" value="Alpha-amylase_C"/>
    <property type="match status" value="1"/>
</dbReference>
<evidence type="ECO:0000256" key="3">
    <source>
        <dbReference type="ARBA" id="ARBA00004964"/>
    </source>
</evidence>
<feature type="active site" description="Proton donor" evidence="10 11">
    <location>
        <position position="444"/>
    </location>
</feature>
<dbReference type="PIRSF" id="PIRSF000463">
    <property type="entry name" value="GlgB"/>
    <property type="match status" value="1"/>
</dbReference>
<dbReference type="GO" id="GO:0005978">
    <property type="term" value="P:glycogen biosynthetic process"/>
    <property type="evidence" value="ECO:0007669"/>
    <property type="project" value="UniProtKB-UniRule"/>
</dbReference>
<comment type="caution">
    <text evidence="13">The sequence shown here is derived from an EMBL/GenBank/DDBJ whole genome shotgun (WGS) entry which is preliminary data.</text>
</comment>
<dbReference type="InterPro" id="IPR006048">
    <property type="entry name" value="A-amylase/branching_C"/>
</dbReference>
<dbReference type="CDD" id="cd02855">
    <property type="entry name" value="E_set_GBE_prok_N"/>
    <property type="match status" value="1"/>
</dbReference>
<evidence type="ECO:0000313" key="14">
    <source>
        <dbReference type="Proteomes" id="UP000525652"/>
    </source>
</evidence>
<keyword evidence="8 10" id="KW-0320">Glycogen biosynthesis</keyword>
<keyword evidence="5 10" id="KW-0321">Glycogen metabolism</keyword>
<name>A0A7X1B272_9BACT</name>
<dbReference type="InterPro" id="IPR044143">
    <property type="entry name" value="GlgB_N_E_set_prok"/>
</dbReference>
<dbReference type="GO" id="GO:0004553">
    <property type="term" value="F:hydrolase activity, hydrolyzing O-glycosyl compounds"/>
    <property type="evidence" value="ECO:0007669"/>
    <property type="project" value="InterPro"/>
</dbReference>
<dbReference type="UniPathway" id="UPA00164"/>
<feature type="domain" description="Glycosyl hydrolase family 13 catalytic" evidence="12">
    <location>
        <begin position="232"/>
        <end position="574"/>
    </location>
</feature>
<comment type="catalytic activity">
    <reaction evidence="1 10">
        <text>Transfers a segment of a (1-&gt;4)-alpha-D-glucan chain to a primary hydroxy group in a similar glucan chain.</text>
        <dbReference type="EC" id="2.4.1.18"/>
    </reaction>
</comment>
<dbReference type="InterPro" id="IPR013780">
    <property type="entry name" value="Glyco_hydro_b"/>
</dbReference>
<dbReference type="NCBIfam" id="NF008967">
    <property type="entry name" value="PRK12313.1"/>
    <property type="match status" value="1"/>
</dbReference>
<evidence type="ECO:0000256" key="10">
    <source>
        <dbReference type="HAMAP-Rule" id="MF_00685"/>
    </source>
</evidence>
<keyword evidence="9 10" id="KW-0119">Carbohydrate metabolism</keyword>
<evidence type="ECO:0000256" key="6">
    <source>
        <dbReference type="ARBA" id="ARBA00022676"/>
    </source>
</evidence>
<accession>A0A7X1B272</accession>
<dbReference type="Proteomes" id="UP000525652">
    <property type="component" value="Unassembled WGS sequence"/>
</dbReference>
<comment type="similarity">
    <text evidence="4 10">Belongs to the glycosyl hydrolase 13 family. GlgB subfamily.</text>
</comment>
<evidence type="ECO:0000256" key="9">
    <source>
        <dbReference type="ARBA" id="ARBA00023277"/>
    </source>
</evidence>
<gene>
    <name evidence="10 13" type="primary">glgB</name>
    <name evidence="13" type="ORF">H5P30_21040</name>
</gene>
<dbReference type="AlphaFoldDB" id="A0A7X1B272"/>
<dbReference type="GO" id="GO:0003844">
    <property type="term" value="F:1,4-alpha-glucan branching enzyme activity"/>
    <property type="evidence" value="ECO:0007669"/>
    <property type="project" value="UniProtKB-UniRule"/>
</dbReference>
<evidence type="ECO:0000256" key="11">
    <source>
        <dbReference type="PIRSR" id="PIRSR000463-1"/>
    </source>
</evidence>
<dbReference type="Gene3D" id="2.60.40.1180">
    <property type="entry name" value="Golgi alpha-mannosidase II"/>
    <property type="match status" value="1"/>
</dbReference>
<dbReference type="FunFam" id="2.60.40.1180:FF:000002">
    <property type="entry name" value="1,4-alpha-glucan branching enzyme GlgB"/>
    <property type="match status" value="1"/>
</dbReference>
<dbReference type="InterPro" id="IPR004193">
    <property type="entry name" value="Glyco_hydro_13_N"/>
</dbReference>
<dbReference type="FunFam" id="2.60.40.10:FF:000169">
    <property type="entry name" value="1,4-alpha-glucan branching enzyme GlgB"/>
    <property type="match status" value="1"/>
</dbReference>
<dbReference type="Pfam" id="PF02922">
    <property type="entry name" value="CBM_48"/>
    <property type="match status" value="1"/>
</dbReference>
<evidence type="ECO:0000256" key="4">
    <source>
        <dbReference type="ARBA" id="ARBA00009000"/>
    </source>
</evidence>
<keyword evidence="6 10" id="KW-0328">Glycosyltransferase</keyword>
<dbReference type="PANTHER" id="PTHR43651:SF3">
    <property type="entry name" value="1,4-ALPHA-GLUCAN-BRANCHING ENZYME"/>
    <property type="match status" value="1"/>
</dbReference>
<dbReference type="Pfam" id="PF00128">
    <property type="entry name" value="Alpha-amylase"/>
    <property type="match status" value="1"/>
</dbReference>
<dbReference type="InterPro" id="IPR006047">
    <property type="entry name" value="GH13_cat_dom"/>
</dbReference>
<dbReference type="GO" id="GO:0005829">
    <property type="term" value="C:cytosol"/>
    <property type="evidence" value="ECO:0007669"/>
    <property type="project" value="TreeGrafter"/>
</dbReference>
<dbReference type="CDD" id="cd11322">
    <property type="entry name" value="AmyAc_Glg_BE"/>
    <property type="match status" value="1"/>
</dbReference>
<dbReference type="SMART" id="SM00642">
    <property type="entry name" value="Aamy"/>
    <property type="match status" value="1"/>
</dbReference>
<dbReference type="Pfam" id="PF22019">
    <property type="entry name" value="GlgB_N"/>
    <property type="match status" value="1"/>
</dbReference>
<dbReference type="InterPro" id="IPR006407">
    <property type="entry name" value="GlgB"/>
</dbReference>
<dbReference type="NCBIfam" id="NF003811">
    <property type="entry name" value="PRK05402.1"/>
    <property type="match status" value="1"/>
</dbReference>
<dbReference type="EC" id="2.4.1.18" evidence="10"/>
<sequence>MHPAKKEGKEGVVVRAFLQNAESCQAVTVESEKNEVRFALKKVDETGFFEGFTDKIKAVKPYRLRIEQANGEIRQFFDPYSFLPTLGEQDLYLFNQGNEHFIYNKLGAHEKIIDGVPGVAFAVWAPSAQRVSVVGDFNQWDGRYHPMRSLGSSGVWELFIPGLGDGTTYKFEVHGADGSLRLKTDPYGTRFEAPPHNASIVCRVNQYKWSDQEWMQGRSTKDWKKEPISIYEVHPGSWKRVADDGNRPLTYREMAVELADYVAENGFTHIEFLPLAEHPFSGSWGYQVTGFFAPTYRFGTPEDFQFLVDTLHQRGIGIIIDWVPGHFPKDSFALAEFDGSHLYEHADPRQGEHMDWGTLIFNYGRHEVRAFLIASALSWFDRFHIDGLRVDAVASMLYLDYSREEGQWIPNQYGGRENIEAIEFLRNVNDLVHNYYPGAVTIAEESTSFGGVSQPTSEHGLGFDFKWNMGWMHDTLSYFSKDPIHRKWHQNELTFGMLYNFSEHFVLTFSHDEVVHGKNSMLMKMGMWHIPEKAANLRALYALMWAWPGKKTLFMGCEFGQSSEWRYDGALDWHLLEYIDHYGIKDLVKDLNFLYQNQPILPETDHRAESFQWINCDDTENSVLTFVRLADSKQGSFLIVGNFTPVDHQAYRVGVPYPGFWKECINTNAAEYGGTGAGNNGGINSDPTLWDGRPHSVEIALPPLSVSIFQLQ</sequence>
<dbReference type="PANTHER" id="PTHR43651">
    <property type="entry name" value="1,4-ALPHA-GLUCAN-BRANCHING ENZYME"/>
    <property type="match status" value="1"/>
</dbReference>
<dbReference type="InterPro" id="IPR054169">
    <property type="entry name" value="GlgB_N"/>
</dbReference>
<dbReference type="Gene3D" id="2.60.40.10">
    <property type="entry name" value="Immunoglobulins"/>
    <property type="match status" value="2"/>
</dbReference>
<reference evidence="13 14" key="1">
    <citation type="submission" date="2020-07" db="EMBL/GenBank/DDBJ databases">
        <authorList>
            <person name="Feng X."/>
        </authorList>
    </citation>
    <scope>NUCLEOTIDE SEQUENCE [LARGE SCALE GENOMIC DNA]</scope>
    <source>
        <strain evidence="13 14">JCM14086</strain>
    </source>
</reference>
<feature type="active site" description="Nucleophile" evidence="10 11">
    <location>
        <position position="391"/>
    </location>
</feature>
<dbReference type="InterPro" id="IPR037439">
    <property type="entry name" value="Branching_enzy"/>
</dbReference>
<dbReference type="HAMAP" id="MF_00685">
    <property type="entry name" value="GlgB"/>
    <property type="match status" value="1"/>
</dbReference>
<evidence type="ECO:0000313" key="13">
    <source>
        <dbReference type="EMBL" id="MBC2604274.1"/>
    </source>
</evidence>
<evidence type="ECO:0000256" key="8">
    <source>
        <dbReference type="ARBA" id="ARBA00023056"/>
    </source>
</evidence>
<dbReference type="SUPFAM" id="SSF51011">
    <property type="entry name" value="Glycosyl hydrolase domain"/>
    <property type="match status" value="1"/>
</dbReference>
<dbReference type="NCBIfam" id="TIGR01515">
    <property type="entry name" value="branching_enzym"/>
    <property type="match status" value="1"/>
</dbReference>
<dbReference type="GO" id="GO:0043169">
    <property type="term" value="F:cation binding"/>
    <property type="evidence" value="ECO:0007669"/>
    <property type="project" value="InterPro"/>
</dbReference>
<evidence type="ECO:0000256" key="5">
    <source>
        <dbReference type="ARBA" id="ARBA00022600"/>
    </source>
</evidence>
<dbReference type="FunFam" id="3.20.20.80:FF:000003">
    <property type="entry name" value="1,4-alpha-glucan branching enzyme GlgB"/>
    <property type="match status" value="1"/>
</dbReference>
<evidence type="ECO:0000256" key="7">
    <source>
        <dbReference type="ARBA" id="ARBA00022679"/>
    </source>
</evidence>
<dbReference type="InterPro" id="IPR014756">
    <property type="entry name" value="Ig_E-set"/>
</dbReference>
<comment type="function">
    <text evidence="2 10">Catalyzes the formation of the alpha-1,6-glucosidic linkages in glycogen by scission of a 1,4-alpha-linked oligosaccharide from growing alpha-1,4-glucan chains and the subsequent attachment of the oligosaccharide to the alpha-1,6 position.</text>
</comment>
<evidence type="ECO:0000259" key="12">
    <source>
        <dbReference type="SMART" id="SM00642"/>
    </source>
</evidence>
<comment type="pathway">
    <text evidence="3 10">Glycan biosynthesis; glycogen biosynthesis.</text>
</comment>
<keyword evidence="14" id="KW-1185">Reference proteome</keyword>
<proteinExistence type="inferred from homology"/>
<dbReference type="Gene3D" id="3.20.20.80">
    <property type="entry name" value="Glycosidases"/>
    <property type="match status" value="1"/>
</dbReference>
<protein>
    <recommendedName>
        <fullName evidence="10">1,4-alpha-glucan branching enzyme GlgB</fullName>
        <ecNumber evidence="10">2.4.1.18</ecNumber>
    </recommendedName>
    <alternativeName>
        <fullName evidence="10">1,4-alpha-D-glucan:1,4-alpha-D-glucan 6-glucosyl-transferase</fullName>
    </alternativeName>
    <alternativeName>
        <fullName evidence="10">Alpha-(1-&gt;4)-glucan branching enzyme</fullName>
    </alternativeName>
    <alternativeName>
        <fullName evidence="10">Glycogen branching enzyme</fullName>
        <shortName evidence="10">BE</shortName>
    </alternativeName>
</protein>